<dbReference type="EMBL" id="BAABCN010000015">
    <property type="protein sequence ID" value="GAA3890879.1"/>
    <property type="molecule type" value="Genomic_DNA"/>
</dbReference>
<dbReference type="InterPro" id="IPR035959">
    <property type="entry name" value="RutC-like_sf"/>
</dbReference>
<dbReference type="PANTHER" id="PTHR11803:SF39">
    <property type="entry name" value="2-IMINOBUTANOATE_2-IMINOPROPANOATE DEAMINASE"/>
    <property type="match status" value="1"/>
</dbReference>
<dbReference type="SUPFAM" id="SSF55298">
    <property type="entry name" value="YjgF-like"/>
    <property type="match status" value="1"/>
</dbReference>
<dbReference type="CDD" id="cd00448">
    <property type="entry name" value="YjgF_YER057c_UK114_family"/>
    <property type="match status" value="1"/>
</dbReference>
<dbReference type="Proteomes" id="UP001501803">
    <property type="component" value="Unassembled WGS sequence"/>
</dbReference>
<evidence type="ECO:0000313" key="3">
    <source>
        <dbReference type="Proteomes" id="UP001501803"/>
    </source>
</evidence>
<sequence length="147" mass="16001">MIARENVTESPNTTANTAPAPPAIEFYPSPTPRPFSQAVRINDVLYLSGELGIRADGTLADGFEAQAHQTMQNIAETLRSLGAGMTDVFKATIMLDDMSRWAEFNAVYLEYFDAERLPSRSAFGSSGLALGAHLEVECWAYVPALAR</sequence>
<dbReference type="Pfam" id="PF01042">
    <property type="entry name" value="Ribonuc_L-PSP"/>
    <property type="match status" value="1"/>
</dbReference>
<evidence type="ECO:0000256" key="1">
    <source>
        <dbReference type="SAM" id="MobiDB-lite"/>
    </source>
</evidence>
<evidence type="ECO:0000313" key="2">
    <source>
        <dbReference type="EMBL" id="GAA3890879.1"/>
    </source>
</evidence>
<dbReference type="InterPro" id="IPR006175">
    <property type="entry name" value="YjgF/YER057c/UK114"/>
</dbReference>
<dbReference type="RefSeq" id="WP_345069243.1">
    <property type="nucleotide sequence ID" value="NZ_BAABCN010000015.1"/>
</dbReference>
<feature type="region of interest" description="Disordered" evidence="1">
    <location>
        <begin position="1"/>
        <end position="22"/>
    </location>
</feature>
<proteinExistence type="predicted"/>
<comment type="caution">
    <text evidence="2">The sequence shown here is derived from an EMBL/GenBank/DDBJ whole genome shotgun (WGS) entry which is preliminary data.</text>
</comment>
<reference evidence="3" key="1">
    <citation type="journal article" date="2019" name="Int. J. Syst. Evol. Microbiol.">
        <title>The Global Catalogue of Microorganisms (GCM) 10K type strain sequencing project: providing services to taxonomists for standard genome sequencing and annotation.</title>
        <authorList>
            <consortium name="The Broad Institute Genomics Platform"/>
            <consortium name="The Broad Institute Genome Sequencing Center for Infectious Disease"/>
            <person name="Wu L."/>
            <person name="Ma J."/>
        </authorList>
    </citation>
    <scope>NUCLEOTIDE SEQUENCE [LARGE SCALE GENOMIC DNA]</scope>
    <source>
        <strain evidence="3">JCM 17021</strain>
    </source>
</reference>
<organism evidence="2 3">
    <name type="scientific">Leifsonia kafniensis</name>
    <dbReference type="NCBI Taxonomy" id="475957"/>
    <lineage>
        <taxon>Bacteria</taxon>
        <taxon>Bacillati</taxon>
        <taxon>Actinomycetota</taxon>
        <taxon>Actinomycetes</taxon>
        <taxon>Micrococcales</taxon>
        <taxon>Microbacteriaceae</taxon>
        <taxon>Leifsonia</taxon>
    </lineage>
</organism>
<protein>
    <submittedName>
        <fullName evidence="2">RidA family protein</fullName>
    </submittedName>
</protein>
<gene>
    <name evidence="2" type="ORF">GCM10022381_36000</name>
</gene>
<keyword evidence="3" id="KW-1185">Reference proteome</keyword>
<accession>A0ABP7KZA5</accession>
<dbReference type="Gene3D" id="3.30.1330.40">
    <property type="entry name" value="RutC-like"/>
    <property type="match status" value="1"/>
</dbReference>
<name>A0ABP7KZA5_9MICO</name>
<dbReference type="PANTHER" id="PTHR11803">
    <property type="entry name" value="2-IMINOBUTANOATE/2-IMINOPROPANOATE DEAMINASE RIDA"/>
    <property type="match status" value="1"/>
</dbReference>